<reference evidence="14" key="1">
    <citation type="submission" date="2020-05" db="EMBL/GenBank/DDBJ databases">
        <authorList>
            <person name="Chiriac C."/>
            <person name="Salcher M."/>
            <person name="Ghai R."/>
            <person name="Kavagutti S V."/>
        </authorList>
    </citation>
    <scope>NUCLEOTIDE SEQUENCE</scope>
</reference>
<dbReference type="SUPFAM" id="SSF82866">
    <property type="entry name" value="Multidrug efflux transporter AcrB transmembrane domain"/>
    <property type="match status" value="1"/>
</dbReference>
<dbReference type="Gene3D" id="1.20.1640.10">
    <property type="entry name" value="Multidrug efflux transporter AcrB transmembrane domain"/>
    <property type="match status" value="1"/>
</dbReference>
<keyword evidence="7" id="KW-0811">Translocation</keyword>
<dbReference type="HAMAP" id="MF_01463_B">
    <property type="entry name" value="SecD_B"/>
    <property type="match status" value="1"/>
</dbReference>
<keyword evidence="5" id="KW-0653">Protein transport</keyword>
<dbReference type="AlphaFoldDB" id="A0A6J7DIU0"/>
<dbReference type="PANTHER" id="PTHR30081:SF1">
    <property type="entry name" value="PROTEIN TRANSLOCASE SUBUNIT SECD"/>
    <property type="match status" value="1"/>
</dbReference>
<feature type="transmembrane region" description="Helical" evidence="10">
    <location>
        <begin position="379"/>
        <end position="399"/>
    </location>
</feature>
<evidence type="ECO:0000256" key="10">
    <source>
        <dbReference type="SAM" id="Phobius"/>
    </source>
</evidence>
<evidence type="ECO:0000256" key="1">
    <source>
        <dbReference type="ARBA" id="ARBA00004141"/>
    </source>
</evidence>
<dbReference type="NCBIfam" id="TIGR01129">
    <property type="entry name" value="secD"/>
    <property type="match status" value="1"/>
</dbReference>
<dbReference type="InterPro" id="IPR054384">
    <property type="entry name" value="SecDF_P1_head"/>
</dbReference>
<feature type="transmembrane region" description="Helical" evidence="10">
    <location>
        <begin position="433"/>
        <end position="457"/>
    </location>
</feature>
<feature type="transmembrane region" description="Helical" evidence="10">
    <location>
        <begin position="406"/>
        <end position="427"/>
    </location>
</feature>
<evidence type="ECO:0000259" key="12">
    <source>
        <dbReference type="Pfam" id="PF21760"/>
    </source>
</evidence>
<dbReference type="NCBIfam" id="TIGR00916">
    <property type="entry name" value="2A0604s01"/>
    <property type="match status" value="1"/>
</dbReference>
<keyword evidence="6 10" id="KW-1133">Transmembrane helix</keyword>
<dbReference type="GO" id="GO:0015450">
    <property type="term" value="F:protein-transporting ATPase activity"/>
    <property type="evidence" value="ECO:0007669"/>
    <property type="project" value="InterPro"/>
</dbReference>
<evidence type="ECO:0000256" key="3">
    <source>
        <dbReference type="ARBA" id="ARBA00022475"/>
    </source>
</evidence>
<proteinExistence type="inferred from homology"/>
<dbReference type="PANTHER" id="PTHR30081">
    <property type="entry name" value="PROTEIN-EXPORT MEMBRANE PROTEIN SEC"/>
    <property type="match status" value="1"/>
</dbReference>
<keyword evidence="3" id="KW-1003">Cell membrane</keyword>
<sequence>MRRKLQYSLAGILVLAIGLLTLNVAAGYKPALGLDLRGGISVTLRPVQGQQYDKTSLDLAVERIRERVDSFGVGEPEILRQDDAIVVNLPGVNDQQQALDLVNVTGKVFLRPVKACASAPTSTPASTVPTTGTTTPGTGTTATDATTAPTTAGTGAVVTPVTGSPGPSRRVDTTPPTIPGATTSAAVSTTAPSDVSSTAAASTDGSTTTSVSDGSTTTTGLPFSDPKTTQVLPTRDGGVCQVGPANATGDASPSAETITGEVFSRDSAQARIIGGGWGVTVDLKSGSSGEGKWNQLAKECYNGSAVCPSHQLAIELDGQIQSAPTVNAPSFTGSVQITGSFTKAEAAKLAQVMNSGALPISLQAEAVQNVSATLGKDSLRAALIAGAIGIALVLAFMFFYYRRLAIVVVVGLCVSGALIYSITSLISRFYNGVLSLAGVAGLIVSIGVTIDSYVVFFERLKDEIRAGRSLRNSAQRGFKAAFHTILVADAVSLIGAAVLWYLSVGAVRGFAFYLGLSTLIDVFVAYFFTRPAVLLLARSKFMAGRKIMGMEISVDGNQPLGATS</sequence>
<feature type="domain" description="Membrane transport protein MMPL" evidence="11">
    <location>
        <begin position="378"/>
        <end position="537"/>
    </location>
</feature>
<dbReference type="Pfam" id="PF22599">
    <property type="entry name" value="SecDF_P1_head"/>
    <property type="match status" value="1"/>
</dbReference>
<dbReference type="InterPro" id="IPR005791">
    <property type="entry name" value="SecD"/>
</dbReference>
<dbReference type="InterPro" id="IPR001036">
    <property type="entry name" value="Acrflvin-R"/>
</dbReference>
<evidence type="ECO:0000259" key="11">
    <source>
        <dbReference type="Pfam" id="PF03176"/>
    </source>
</evidence>
<gene>
    <name evidence="14" type="ORF">UFOPK3376_00604</name>
</gene>
<dbReference type="InterPro" id="IPR048631">
    <property type="entry name" value="SecD_1st"/>
</dbReference>
<evidence type="ECO:0000313" key="14">
    <source>
        <dbReference type="EMBL" id="CAB4867153.1"/>
    </source>
</evidence>
<evidence type="ECO:0000256" key="7">
    <source>
        <dbReference type="ARBA" id="ARBA00023010"/>
    </source>
</evidence>
<feature type="domain" description="SecDF P1 head subdomain" evidence="13">
    <location>
        <begin position="257"/>
        <end position="360"/>
    </location>
</feature>
<protein>
    <submittedName>
        <fullName evidence="14">Unannotated protein</fullName>
    </submittedName>
</protein>
<name>A0A6J7DIU0_9ZZZZ</name>
<organism evidence="14">
    <name type="scientific">freshwater metagenome</name>
    <dbReference type="NCBI Taxonomy" id="449393"/>
    <lineage>
        <taxon>unclassified sequences</taxon>
        <taxon>metagenomes</taxon>
        <taxon>ecological metagenomes</taxon>
    </lineage>
</organism>
<dbReference type="GO" id="GO:0005886">
    <property type="term" value="C:plasma membrane"/>
    <property type="evidence" value="ECO:0007669"/>
    <property type="project" value="TreeGrafter"/>
</dbReference>
<keyword evidence="8 10" id="KW-0472">Membrane</keyword>
<feature type="transmembrane region" description="Helical" evidence="10">
    <location>
        <begin position="510"/>
        <end position="537"/>
    </location>
</feature>
<dbReference type="InterPro" id="IPR022813">
    <property type="entry name" value="SecD/SecF_arch_bac"/>
</dbReference>
<feature type="region of interest" description="Disordered" evidence="9">
    <location>
        <begin position="118"/>
        <end position="234"/>
    </location>
</feature>
<comment type="subcellular location">
    <subcellularLocation>
        <location evidence="1">Membrane</location>
        <topology evidence="1">Multi-pass membrane protein</topology>
    </subcellularLocation>
</comment>
<evidence type="ECO:0000256" key="9">
    <source>
        <dbReference type="SAM" id="MobiDB-lite"/>
    </source>
</evidence>
<dbReference type="Pfam" id="PF03176">
    <property type="entry name" value="MMPL"/>
    <property type="match status" value="1"/>
</dbReference>
<dbReference type="InterPro" id="IPR055344">
    <property type="entry name" value="SecD_SecF_C_bact"/>
</dbReference>
<dbReference type="EMBL" id="CAFBLP010000010">
    <property type="protein sequence ID" value="CAB4867153.1"/>
    <property type="molecule type" value="Genomic_DNA"/>
</dbReference>
<keyword evidence="4 10" id="KW-0812">Transmembrane</keyword>
<evidence type="ECO:0000259" key="13">
    <source>
        <dbReference type="Pfam" id="PF22599"/>
    </source>
</evidence>
<accession>A0A6J7DIU0</accession>
<feature type="transmembrane region" description="Helical" evidence="10">
    <location>
        <begin position="478"/>
        <end position="504"/>
    </location>
</feature>
<dbReference type="Gene3D" id="3.30.70.3220">
    <property type="match status" value="1"/>
</dbReference>
<dbReference type="GO" id="GO:0006886">
    <property type="term" value="P:intracellular protein transport"/>
    <property type="evidence" value="ECO:0007669"/>
    <property type="project" value="InterPro"/>
</dbReference>
<evidence type="ECO:0000256" key="2">
    <source>
        <dbReference type="ARBA" id="ARBA00022448"/>
    </source>
</evidence>
<feature type="compositionally biased region" description="Low complexity" evidence="9">
    <location>
        <begin position="118"/>
        <end position="167"/>
    </location>
</feature>
<dbReference type="PRINTS" id="PR00702">
    <property type="entry name" value="ACRIFLAVINRP"/>
</dbReference>
<dbReference type="Pfam" id="PF21760">
    <property type="entry name" value="SecD_1st"/>
    <property type="match status" value="1"/>
</dbReference>
<feature type="domain" description="Protein translocase subunit SecDF P1" evidence="12">
    <location>
        <begin position="60"/>
        <end position="113"/>
    </location>
</feature>
<evidence type="ECO:0000256" key="5">
    <source>
        <dbReference type="ARBA" id="ARBA00022927"/>
    </source>
</evidence>
<evidence type="ECO:0000256" key="4">
    <source>
        <dbReference type="ARBA" id="ARBA00022692"/>
    </source>
</evidence>
<keyword evidence="2" id="KW-0813">Transport</keyword>
<evidence type="ECO:0000256" key="8">
    <source>
        <dbReference type="ARBA" id="ARBA00023136"/>
    </source>
</evidence>
<feature type="compositionally biased region" description="Low complexity" evidence="9">
    <location>
        <begin position="180"/>
        <end position="219"/>
    </location>
</feature>
<evidence type="ECO:0000256" key="6">
    <source>
        <dbReference type="ARBA" id="ARBA00022989"/>
    </source>
</evidence>
<dbReference type="InterPro" id="IPR004869">
    <property type="entry name" value="MMPL_dom"/>
</dbReference>